<dbReference type="GO" id="GO:0016757">
    <property type="term" value="F:glycosyltransferase activity"/>
    <property type="evidence" value="ECO:0007669"/>
    <property type="project" value="InterPro"/>
</dbReference>
<dbReference type="InterPro" id="IPR001296">
    <property type="entry name" value="Glyco_trans_1"/>
</dbReference>
<name>A0A1I2AC75_9BACT</name>
<dbReference type="Gene3D" id="3.40.50.2000">
    <property type="entry name" value="Glycogen Phosphorylase B"/>
    <property type="match status" value="1"/>
</dbReference>
<keyword evidence="2" id="KW-0808">Transferase</keyword>
<dbReference type="SUPFAM" id="SSF53756">
    <property type="entry name" value="UDP-Glycosyltransferase/glycogen phosphorylase"/>
    <property type="match status" value="1"/>
</dbReference>
<evidence type="ECO:0000259" key="1">
    <source>
        <dbReference type="Pfam" id="PF00534"/>
    </source>
</evidence>
<keyword evidence="3" id="KW-1185">Reference proteome</keyword>
<dbReference type="Proteomes" id="UP000198964">
    <property type="component" value="Unassembled WGS sequence"/>
</dbReference>
<dbReference type="PANTHER" id="PTHR45947:SF3">
    <property type="entry name" value="SULFOQUINOVOSYL TRANSFERASE SQD2"/>
    <property type="match status" value="1"/>
</dbReference>
<dbReference type="RefSeq" id="WP_093917843.1">
    <property type="nucleotide sequence ID" value="NZ_FONW01000001.1"/>
</dbReference>
<evidence type="ECO:0000313" key="3">
    <source>
        <dbReference type="Proteomes" id="UP000198964"/>
    </source>
</evidence>
<organism evidence="2 3">
    <name type="scientific">Sunxiuqinia elliptica</name>
    <dbReference type="NCBI Taxonomy" id="655355"/>
    <lineage>
        <taxon>Bacteria</taxon>
        <taxon>Pseudomonadati</taxon>
        <taxon>Bacteroidota</taxon>
        <taxon>Bacteroidia</taxon>
        <taxon>Marinilabiliales</taxon>
        <taxon>Prolixibacteraceae</taxon>
        <taxon>Sunxiuqinia</taxon>
    </lineage>
</organism>
<dbReference type="InterPro" id="IPR050194">
    <property type="entry name" value="Glycosyltransferase_grp1"/>
</dbReference>
<dbReference type="CDD" id="cd03801">
    <property type="entry name" value="GT4_PimA-like"/>
    <property type="match status" value="1"/>
</dbReference>
<dbReference type="AlphaFoldDB" id="A0A1I2AC75"/>
<dbReference type="EMBL" id="FONW01000001">
    <property type="protein sequence ID" value="SFE41496.1"/>
    <property type="molecule type" value="Genomic_DNA"/>
</dbReference>
<feature type="domain" description="Glycosyl transferase family 1" evidence="1">
    <location>
        <begin position="222"/>
        <end position="375"/>
    </location>
</feature>
<dbReference type="STRING" id="655355.SAMN05216283_10181"/>
<proteinExistence type="predicted"/>
<reference evidence="2 3" key="1">
    <citation type="submission" date="2016-10" db="EMBL/GenBank/DDBJ databases">
        <authorList>
            <person name="de Groot N.N."/>
        </authorList>
    </citation>
    <scope>NUCLEOTIDE SEQUENCE [LARGE SCALE GENOMIC DNA]</scope>
    <source>
        <strain evidence="2 3">CGMCC 1.9156</strain>
    </source>
</reference>
<gene>
    <name evidence="2" type="ORF">SAMN05216283_10181</name>
</gene>
<dbReference type="PANTHER" id="PTHR45947">
    <property type="entry name" value="SULFOQUINOVOSYL TRANSFERASE SQD2"/>
    <property type="match status" value="1"/>
</dbReference>
<sequence>MLNILINAYACAPHKGSEPGMAWNWIVNLSRHCRLFVITEGEWREEIELALDRLPEKENITFYYNPVSPKIRQMCWNQGDWRFYYFYRKWQKKTFSIARDIIGNHSIDLVHQLNMVGYREPGLLWNFRDIPSVWGPIGGFGGVPNSYLGLYGWKERIKQQVKGLLNRVQVYSPYIQNAINQTSVLIACNSVAKDVLTRFRDDGVCLTSEVGTFSESIYANNTKREGEQLQLCWIGRNYPTKALIIALRVFKQLEGLPVHLQVIGVGEEAIPHRELANLKNVTFHDWLPLEEVHEQLRNSHALLFTSLYEATGTAVLEAISNGVPVLCHDTCGQGDVIDKSCGIKIPLKDPENSVSLFEVAVRDLLDNRKKLEKLALGALKRAEELTWEEKAKQMIAIYAKAIASKKSSEKFVTHFENK</sequence>
<evidence type="ECO:0000313" key="2">
    <source>
        <dbReference type="EMBL" id="SFE41496.1"/>
    </source>
</evidence>
<accession>A0A1I2AC75</accession>
<dbReference type="Pfam" id="PF00534">
    <property type="entry name" value="Glycos_transf_1"/>
    <property type="match status" value="1"/>
</dbReference>
<protein>
    <submittedName>
        <fullName evidence="2">Glycosyltransferase involved in cell wall bisynthesis</fullName>
    </submittedName>
</protein>